<dbReference type="Gene3D" id="1.10.3230.30">
    <property type="entry name" value="Phage gp6-like head-tail connector protein"/>
    <property type="match status" value="1"/>
</dbReference>
<protein>
    <recommendedName>
        <fullName evidence="3">Phage gp6-like head-tail connector protein</fullName>
    </recommendedName>
</protein>
<gene>
    <name evidence="1" type="ORF">PMO01_03145</name>
</gene>
<dbReference type="NCBIfam" id="TIGR01560">
    <property type="entry name" value="put_DNA_pack"/>
    <property type="match status" value="1"/>
</dbReference>
<evidence type="ECO:0000313" key="1">
    <source>
        <dbReference type="EMBL" id="ETF08002.1"/>
    </source>
</evidence>
<dbReference type="RefSeq" id="WP_024011541.1">
    <property type="nucleotide sequence ID" value="NZ_CM002330.1"/>
</dbReference>
<dbReference type="PATRIC" id="fig|1395516.4.peg.641"/>
<dbReference type="CDD" id="cd08054">
    <property type="entry name" value="gp6"/>
    <property type="match status" value="1"/>
</dbReference>
<dbReference type="HOGENOM" id="CLU_085951_3_0_6"/>
<evidence type="ECO:0008006" key="3">
    <source>
        <dbReference type="Google" id="ProtNLM"/>
    </source>
</evidence>
<evidence type="ECO:0000313" key="2">
    <source>
        <dbReference type="Proteomes" id="UP000024771"/>
    </source>
</evidence>
<organism evidence="1 2">
    <name type="scientific">Pseudomonas moraviensis R28-S</name>
    <dbReference type="NCBI Taxonomy" id="1395516"/>
    <lineage>
        <taxon>Bacteria</taxon>
        <taxon>Pseudomonadati</taxon>
        <taxon>Pseudomonadota</taxon>
        <taxon>Gammaproteobacteria</taxon>
        <taxon>Pseudomonadales</taxon>
        <taxon>Pseudomonadaceae</taxon>
        <taxon>Pseudomonas</taxon>
    </lineage>
</organism>
<dbReference type="AlphaFoldDB" id="V8R7Y2"/>
<dbReference type="Proteomes" id="UP000024771">
    <property type="component" value="Chromosome"/>
</dbReference>
<comment type="caution">
    <text evidence="1">The sequence shown here is derived from an EMBL/GenBank/DDBJ whole genome shotgun (WGS) entry which is preliminary data.</text>
</comment>
<sequence>MSVIDIEVGMLHVRADEEDRSHVQLLLDAAEECAAEFLNRSFYADSESMEAAVLEGTAGSDPIVITKTIVAACLLIMGSLYANREDVVVGTIASELPMGSRFLLTPLRIGLGV</sequence>
<accession>V8R7Y2</accession>
<proteinExistence type="predicted"/>
<reference evidence="1 2" key="1">
    <citation type="journal article" date="2014" name="Genome Announc.">
        <title>Draft Genome Sequence of Pseudomonas moraviensis R28-S.</title>
        <authorList>
            <person name="Hunter S.S."/>
            <person name="Yano H."/>
            <person name="Loftie-Eaton W."/>
            <person name="Hughes J."/>
            <person name="De Gelder L."/>
            <person name="Stragier P."/>
            <person name="De Vos P."/>
            <person name="Settles M.L."/>
            <person name="Top E.M."/>
        </authorList>
    </citation>
    <scope>NUCLEOTIDE SEQUENCE [LARGE SCALE GENOMIC DNA]</scope>
    <source>
        <strain evidence="2">R28</strain>
    </source>
</reference>
<dbReference type="eggNOG" id="ENOG5033EQ5">
    <property type="taxonomic scope" value="Bacteria"/>
</dbReference>
<dbReference type="InterPro" id="IPR006450">
    <property type="entry name" value="Phage_HK97_gp6-like"/>
</dbReference>
<name>V8R7Y2_9PSED</name>
<dbReference type="EMBL" id="AYMZ01000003">
    <property type="protein sequence ID" value="ETF08002.1"/>
    <property type="molecule type" value="Genomic_DNA"/>
</dbReference>